<dbReference type="InterPro" id="IPR043970">
    <property type="entry name" value="FUZ/MON1/HPS1_longin_3"/>
</dbReference>
<name>F6XHD0_HORSE</name>
<proteinExistence type="predicted"/>
<reference evidence="2" key="3">
    <citation type="submission" date="2025-09" db="UniProtKB">
        <authorList>
            <consortium name="Ensembl"/>
        </authorList>
    </citation>
    <scope>IDENTIFICATION</scope>
    <source>
        <strain evidence="2">Thoroughbred</strain>
    </source>
</reference>
<dbReference type="PANTHER" id="PTHR12761:SF1">
    <property type="entry name" value="BLOC-3 COMPLEX MEMBER HPS1"/>
    <property type="match status" value="1"/>
</dbReference>
<evidence type="ECO:0000313" key="4">
    <source>
        <dbReference type="VGNC" id="VGNC:18861"/>
    </source>
</evidence>
<dbReference type="PaxDb" id="9796-ENSECAP00000002472"/>
<dbReference type="Pfam" id="PF19038">
    <property type="entry name" value="Fuz_longin_3"/>
    <property type="match status" value="1"/>
</dbReference>
<dbReference type="Proteomes" id="UP000002281">
    <property type="component" value="Chromosome 1"/>
</dbReference>
<feature type="domain" description="FUZ/MON1/HPS1 third Longin" evidence="1">
    <location>
        <begin position="114"/>
        <end position="225"/>
    </location>
</feature>
<evidence type="ECO:0000259" key="1">
    <source>
        <dbReference type="Pfam" id="PF19038"/>
    </source>
</evidence>
<protein>
    <submittedName>
        <fullName evidence="2">HPS1 biosis of lysosomal organelles complex 3 subunit 1</fullName>
    </submittedName>
</protein>
<reference evidence="2 3" key="1">
    <citation type="journal article" date="2009" name="Science">
        <title>Genome sequence, comparative analysis, and population genetics of the domestic horse.</title>
        <authorList>
            <consortium name="Broad Institute Genome Sequencing Platform"/>
            <consortium name="Broad Institute Whole Genome Assembly Team"/>
            <person name="Wade C.M."/>
            <person name="Giulotto E."/>
            <person name="Sigurdsson S."/>
            <person name="Zoli M."/>
            <person name="Gnerre S."/>
            <person name="Imsland F."/>
            <person name="Lear T.L."/>
            <person name="Adelson D.L."/>
            <person name="Bailey E."/>
            <person name="Bellone R.R."/>
            <person name="Bloecker H."/>
            <person name="Distl O."/>
            <person name="Edgar R.C."/>
            <person name="Garber M."/>
            <person name="Leeb T."/>
            <person name="Mauceli E."/>
            <person name="MacLeod J.N."/>
            <person name="Penedo M.C.T."/>
            <person name="Raison J.M."/>
            <person name="Sharpe T."/>
            <person name="Vogel J."/>
            <person name="Andersson L."/>
            <person name="Antczak D.F."/>
            <person name="Biagi T."/>
            <person name="Binns M.M."/>
            <person name="Chowdhary B.P."/>
            <person name="Coleman S.J."/>
            <person name="Della Valle G."/>
            <person name="Fryc S."/>
            <person name="Guerin G."/>
            <person name="Hasegawa T."/>
            <person name="Hill E.W."/>
            <person name="Jurka J."/>
            <person name="Kiialainen A."/>
            <person name="Lindgren G."/>
            <person name="Liu J."/>
            <person name="Magnani E."/>
            <person name="Mickelson J.R."/>
            <person name="Murray J."/>
            <person name="Nergadze S.G."/>
            <person name="Onofrio R."/>
            <person name="Pedroni S."/>
            <person name="Piras M.F."/>
            <person name="Raudsepp T."/>
            <person name="Rocchi M."/>
            <person name="Roeed K.H."/>
            <person name="Ryder O.A."/>
            <person name="Searle S."/>
            <person name="Skow L."/>
            <person name="Swinburne J.E."/>
            <person name="Syvaenen A.C."/>
            <person name="Tozaki T."/>
            <person name="Valberg S.J."/>
            <person name="Vaudin M."/>
            <person name="White J.R."/>
            <person name="Zody M.C."/>
            <person name="Lander E.S."/>
            <person name="Lindblad-Toh K."/>
        </authorList>
    </citation>
    <scope>NUCLEOTIDE SEQUENCE [LARGE SCALE GENOMIC DNA]</scope>
    <source>
        <strain evidence="2 3">Thoroughbred</strain>
    </source>
</reference>
<reference evidence="2" key="2">
    <citation type="submission" date="2025-08" db="UniProtKB">
        <authorList>
            <consortium name="Ensembl"/>
        </authorList>
    </citation>
    <scope>IDENTIFICATION</scope>
    <source>
        <strain evidence="2">Thoroughbred</strain>
    </source>
</reference>
<dbReference type="FunCoup" id="F6XHD0">
    <property type="interactions" value="2309"/>
</dbReference>
<dbReference type="InterPro" id="IPR026053">
    <property type="entry name" value="HPS1"/>
</dbReference>
<evidence type="ECO:0000313" key="2">
    <source>
        <dbReference type="Ensembl" id="ENSECAP00000002472.3"/>
    </source>
</evidence>
<dbReference type="GeneTree" id="ENSGT00390000015298"/>
<dbReference type="InParanoid" id="F6XHD0"/>
<dbReference type="AlphaFoldDB" id="F6XHD0"/>
<evidence type="ECO:0000313" key="3">
    <source>
        <dbReference type="Proteomes" id="UP000002281"/>
    </source>
</evidence>
<sequence length="232" mass="26314">MAPRWEGRRGLPTPWCPLVLRPGQGSSFSGSWLSECLNSALHLPRGLPRLGAFHLRGPHDWADGGPVPQQQREDFVRAGQGAPGRLHQNQDSVRRFVVVGFGVNRVCPPLSFLVWSLIRRARRYLQKGYTTLLFREGDFHCSYFLWFENEMGHKLQIMEVPVLSDDSAPVGVLGGDYYRKLLRYYSKGHPAEAVKCYELLALHLSVIPTDLLVQQASELARRLWEASRVPLL</sequence>
<dbReference type="VGNC" id="VGNC:18861">
    <property type="gene designation" value="HPS1"/>
</dbReference>
<dbReference type="Bgee" id="ENSECAG00000000393">
    <property type="expression patterns" value="Expressed in leukocyte and 23 other cell types or tissues"/>
</dbReference>
<gene>
    <name evidence="2 4" type="primary">HPS1</name>
</gene>
<keyword evidence="3" id="KW-1185">Reference proteome</keyword>
<dbReference type="PANTHER" id="PTHR12761">
    <property type="entry name" value="HERMANSKY-PUDLAK SYNDROME PROTEIN 1"/>
    <property type="match status" value="1"/>
</dbReference>
<organism evidence="2 3">
    <name type="scientific">Equus caballus</name>
    <name type="common">Horse</name>
    <dbReference type="NCBI Taxonomy" id="9796"/>
    <lineage>
        <taxon>Eukaryota</taxon>
        <taxon>Metazoa</taxon>
        <taxon>Chordata</taxon>
        <taxon>Craniata</taxon>
        <taxon>Vertebrata</taxon>
        <taxon>Euteleostomi</taxon>
        <taxon>Mammalia</taxon>
        <taxon>Eutheria</taxon>
        <taxon>Laurasiatheria</taxon>
        <taxon>Perissodactyla</taxon>
        <taxon>Equidae</taxon>
        <taxon>Equus</taxon>
    </lineage>
</organism>
<accession>F6XHD0</accession>
<dbReference type="Ensembl" id="ENSECAT00000003497.3">
    <property type="protein sequence ID" value="ENSECAP00000002472.3"/>
    <property type="gene ID" value="ENSECAG00000000393.4"/>
</dbReference>
<dbReference type="GO" id="GO:0016192">
    <property type="term" value="P:vesicle-mediated transport"/>
    <property type="evidence" value="ECO:0007669"/>
    <property type="project" value="InterPro"/>
</dbReference>
<dbReference type="STRING" id="9796.ENSECAP00000002472"/>